<feature type="transmembrane region" description="Helical" evidence="2">
    <location>
        <begin position="20"/>
        <end position="40"/>
    </location>
</feature>
<evidence type="ECO:0000313" key="4">
    <source>
        <dbReference type="Proteomes" id="UP000551878"/>
    </source>
</evidence>
<evidence type="ECO:0000313" key="3">
    <source>
        <dbReference type="EMBL" id="MBB5173531.1"/>
    </source>
</evidence>
<protein>
    <submittedName>
        <fullName evidence="3">Sporulation protein YunB</fullName>
    </submittedName>
</protein>
<name>A0A840QQB7_9BACI</name>
<evidence type="ECO:0000256" key="1">
    <source>
        <dbReference type="SAM" id="MobiDB-lite"/>
    </source>
</evidence>
<dbReference type="RefSeq" id="WP_184663973.1">
    <property type="nucleotide sequence ID" value="NZ_JACHHB010000006.1"/>
</dbReference>
<dbReference type="AlphaFoldDB" id="A0A840QQB7"/>
<dbReference type="Pfam" id="PF09560">
    <property type="entry name" value="Spore_YunB"/>
    <property type="match status" value="1"/>
</dbReference>
<keyword evidence="2" id="KW-0472">Membrane</keyword>
<feature type="compositionally biased region" description="Acidic residues" evidence="1">
    <location>
        <begin position="253"/>
        <end position="270"/>
    </location>
</feature>
<evidence type="ECO:0000256" key="2">
    <source>
        <dbReference type="SAM" id="Phobius"/>
    </source>
</evidence>
<keyword evidence="2" id="KW-1133">Transmembrane helix</keyword>
<dbReference type="Proteomes" id="UP000551878">
    <property type="component" value="Unassembled WGS sequence"/>
</dbReference>
<gene>
    <name evidence="3" type="ORF">HNQ41_001718</name>
</gene>
<sequence>MKRMKGIGPRKRKGPLPFRYVFLISFIIFCILTVQGLFIVEKGIRPTLIEIARTETQRIGTLAINDAISKKILENTDMEHLIEYQTDNSGEIVSVEFNSHIYNRVLQESTQRVQSYLNDIEHGRVRNIDVPEGVDIEMEGATFAEDGIIHMIPLGQATNNALLAHLGPRVPVRLSVIGDVQTNLNENIQHVGINNTYISISIDFEVDARVIIPFATDTAIIETTVPVGMVLVPGEVPEFFGGTDGISPAIMPSEDDEDEEEMGVQPEEETTGQLNEQVDPETFTEEYDIDVFEAEEVNPF</sequence>
<dbReference type="InterPro" id="IPR014197">
    <property type="entry name" value="Sporulation_prot_YunB"/>
</dbReference>
<accession>A0A840QQB7</accession>
<feature type="region of interest" description="Disordered" evidence="1">
    <location>
        <begin position="242"/>
        <end position="281"/>
    </location>
</feature>
<proteinExistence type="predicted"/>
<dbReference type="NCBIfam" id="TIGR02832">
    <property type="entry name" value="spo_yunB"/>
    <property type="match status" value="1"/>
</dbReference>
<organism evidence="3 4">
    <name type="scientific">Texcoconibacillus texcoconensis</name>
    <dbReference type="NCBI Taxonomy" id="1095777"/>
    <lineage>
        <taxon>Bacteria</taxon>
        <taxon>Bacillati</taxon>
        <taxon>Bacillota</taxon>
        <taxon>Bacilli</taxon>
        <taxon>Bacillales</taxon>
        <taxon>Bacillaceae</taxon>
        <taxon>Texcoconibacillus</taxon>
    </lineage>
</organism>
<keyword evidence="2" id="KW-0812">Transmembrane</keyword>
<comment type="caution">
    <text evidence="3">The sequence shown here is derived from an EMBL/GenBank/DDBJ whole genome shotgun (WGS) entry which is preliminary data.</text>
</comment>
<keyword evidence="4" id="KW-1185">Reference proteome</keyword>
<dbReference type="EMBL" id="JACHHB010000006">
    <property type="protein sequence ID" value="MBB5173531.1"/>
    <property type="molecule type" value="Genomic_DNA"/>
</dbReference>
<reference evidence="3 4" key="1">
    <citation type="submission" date="2020-08" db="EMBL/GenBank/DDBJ databases">
        <title>Genomic Encyclopedia of Type Strains, Phase IV (KMG-IV): sequencing the most valuable type-strain genomes for metagenomic binning, comparative biology and taxonomic classification.</title>
        <authorList>
            <person name="Goeker M."/>
        </authorList>
    </citation>
    <scope>NUCLEOTIDE SEQUENCE [LARGE SCALE GENOMIC DNA]</scope>
    <source>
        <strain evidence="3 4">DSM 24696</strain>
    </source>
</reference>